<dbReference type="RefSeq" id="XP_005781843.1">
    <property type="nucleotide sequence ID" value="XM_005781786.1"/>
</dbReference>
<dbReference type="PaxDb" id="2903-EOD29414"/>
<evidence type="ECO:0000313" key="2">
    <source>
        <dbReference type="EnsemblProtists" id="EOD29414"/>
    </source>
</evidence>
<dbReference type="Proteomes" id="UP000013827">
    <property type="component" value="Unassembled WGS sequence"/>
</dbReference>
<accession>A0A0D3K0X9</accession>
<dbReference type="AlphaFoldDB" id="A0A0D3K0X9"/>
<dbReference type="GeneID" id="19046763"/>
<proteinExistence type="predicted"/>
<dbReference type="KEGG" id="ehx:EMIHUDRAFT_449914"/>
<evidence type="ECO:0000256" key="1">
    <source>
        <dbReference type="SAM" id="MobiDB-lite"/>
    </source>
</evidence>
<reference evidence="2" key="2">
    <citation type="submission" date="2024-10" db="UniProtKB">
        <authorList>
            <consortium name="EnsemblProtists"/>
        </authorList>
    </citation>
    <scope>IDENTIFICATION</scope>
</reference>
<evidence type="ECO:0000313" key="3">
    <source>
        <dbReference type="Proteomes" id="UP000013827"/>
    </source>
</evidence>
<name>A0A0D3K0X9_EMIH1</name>
<organism evidence="2 3">
    <name type="scientific">Emiliania huxleyi (strain CCMP1516)</name>
    <dbReference type="NCBI Taxonomy" id="280463"/>
    <lineage>
        <taxon>Eukaryota</taxon>
        <taxon>Haptista</taxon>
        <taxon>Haptophyta</taxon>
        <taxon>Prymnesiophyceae</taxon>
        <taxon>Isochrysidales</taxon>
        <taxon>Noelaerhabdaceae</taxon>
        <taxon>Emiliania</taxon>
    </lineage>
</organism>
<protein>
    <submittedName>
        <fullName evidence="2">Uncharacterized protein</fullName>
    </submittedName>
</protein>
<dbReference type="HOGENOM" id="CLU_1492855_0_0_1"/>
<keyword evidence="3" id="KW-1185">Reference proteome</keyword>
<sequence length="184" mass="19520">PRSAPQARRACGCRCGCRHCWRRGPRTGGAQATGGRRERRRVLRRRCPLLRGRRFACGGRDTALADGGQPGGCQPVQVGLRRRGAAVRRHLCVRVLVARNQGPPALAAADPHAGIRAGHRDRSDDRGHGGPERAGEARRPAVRPDGGQAKAFGADSPVRRHDAPSERQQQLAAGLARPAGVGGG</sequence>
<feature type="compositionally biased region" description="Basic and acidic residues" evidence="1">
    <location>
        <begin position="118"/>
        <end position="139"/>
    </location>
</feature>
<dbReference type="EnsemblProtists" id="EOD29414">
    <property type="protein sequence ID" value="EOD29414"/>
    <property type="gene ID" value="EMIHUDRAFT_449914"/>
</dbReference>
<feature type="region of interest" description="Disordered" evidence="1">
    <location>
        <begin position="104"/>
        <end position="184"/>
    </location>
</feature>
<reference evidence="3" key="1">
    <citation type="journal article" date="2013" name="Nature">
        <title>Pan genome of the phytoplankton Emiliania underpins its global distribution.</title>
        <authorList>
            <person name="Read B.A."/>
            <person name="Kegel J."/>
            <person name="Klute M.J."/>
            <person name="Kuo A."/>
            <person name="Lefebvre S.C."/>
            <person name="Maumus F."/>
            <person name="Mayer C."/>
            <person name="Miller J."/>
            <person name="Monier A."/>
            <person name="Salamov A."/>
            <person name="Young J."/>
            <person name="Aguilar M."/>
            <person name="Claverie J.M."/>
            <person name="Frickenhaus S."/>
            <person name="Gonzalez K."/>
            <person name="Herman E.K."/>
            <person name="Lin Y.C."/>
            <person name="Napier J."/>
            <person name="Ogata H."/>
            <person name="Sarno A.F."/>
            <person name="Shmutz J."/>
            <person name="Schroeder D."/>
            <person name="de Vargas C."/>
            <person name="Verret F."/>
            <person name="von Dassow P."/>
            <person name="Valentin K."/>
            <person name="Van de Peer Y."/>
            <person name="Wheeler G."/>
            <person name="Dacks J.B."/>
            <person name="Delwiche C.F."/>
            <person name="Dyhrman S.T."/>
            <person name="Glockner G."/>
            <person name="John U."/>
            <person name="Richards T."/>
            <person name="Worden A.Z."/>
            <person name="Zhang X."/>
            <person name="Grigoriev I.V."/>
            <person name="Allen A.E."/>
            <person name="Bidle K."/>
            <person name="Borodovsky M."/>
            <person name="Bowler C."/>
            <person name="Brownlee C."/>
            <person name="Cock J.M."/>
            <person name="Elias M."/>
            <person name="Gladyshev V.N."/>
            <person name="Groth M."/>
            <person name="Guda C."/>
            <person name="Hadaegh A."/>
            <person name="Iglesias-Rodriguez M.D."/>
            <person name="Jenkins J."/>
            <person name="Jones B.M."/>
            <person name="Lawson T."/>
            <person name="Leese F."/>
            <person name="Lindquist E."/>
            <person name="Lobanov A."/>
            <person name="Lomsadze A."/>
            <person name="Malik S.B."/>
            <person name="Marsh M.E."/>
            <person name="Mackinder L."/>
            <person name="Mock T."/>
            <person name="Mueller-Roeber B."/>
            <person name="Pagarete A."/>
            <person name="Parker M."/>
            <person name="Probert I."/>
            <person name="Quesneville H."/>
            <person name="Raines C."/>
            <person name="Rensing S.A."/>
            <person name="Riano-Pachon D.M."/>
            <person name="Richier S."/>
            <person name="Rokitta S."/>
            <person name="Shiraiwa Y."/>
            <person name="Soanes D.M."/>
            <person name="van der Giezen M."/>
            <person name="Wahlund T.M."/>
            <person name="Williams B."/>
            <person name="Wilson W."/>
            <person name="Wolfe G."/>
            <person name="Wurch L.L."/>
        </authorList>
    </citation>
    <scope>NUCLEOTIDE SEQUENCE</scope>
</reference>